<evidence type="ECO:0000313" key="2">
    <source>
        <dbReference type="Proteomes" id="UP001201980"/>
    </source>
</evidence>
<dbReference type="Proteomes" id="UP001201980">
    <property type="component" value="Unassembled WGS sequence"/>
</dbReference>
<evidence type="ECO:0000313" key="1">
    <source>
        <dbReference type="EMBL" id="KAJ2903845.1"/>
    </source>
</evidence>
<sequence length="110" mass="11871">MTLSSLSILALAVRGTERTTALSRALLTSSEVEARAQRRVARSKSGKGPDGYGVWATAFPITVAVDTRPSAISSFALGRETRDAQLATSEDGRTFGPRCYQQAQRRICHT</sequence>
<gene>
    <name evidence="1" type="ORF">MKZ38_009228</name>
</gene>
<dbReference type="AlphaFoldDB" id="A0AAD5RUQ3"/>
<accession>A0AAD5RUQ3</accession>
<proteinExistence type="predicted"/>
<dbReference type="EMBL" id="JAKWBI020000069">
    <property type="protein sequence ID" value="KAJ2903845.1"/>
    <property type="molecule type" value="Genomic_DNA"/>
</dbReference>
<comment type="caution">
    <text evidence="1">The sequence shown here is derived from an EMBL/GenBank/DDBJ whole genome shotgun (WGS) entry which is preliminary data.</text>
</comment>
<reference evidence="1" key="1">
    <citation type="submission" date="2022-07" db="EMBL/GenBank/DDBJ databases">
        <title>Draft genome sequence of Zalerion maritima ATCC 34329, a (micro)plastics degrading marine fungus.</title>
        <authorList>
            <person name="Paco A."/>
            <person name="Goncalves M.F.M."/>
            <person name="Rocha-Santos T.A.P."/>
            <person name="Alves A."/>
        </authorList>
    </citation>
    <scope>NUCLEOTIDE SEQUENCE</scope>
    <source>
        <strain evidence="1">ATCC 34329</strain>
    </source>
</reference>
<name>A0AAD5RUQ3_9PEZI</name>
<protein>
    <submittedName>
        <fullName evidence="1">Uncharacterized protein</fullName>
    </submittedName>
</protein>
<keyword evidence="2" id="KW-1185">Reference proteome</keyword>
<organism evidence="1 2">
    <name type="scientific">Zalerion maritima</name>
    <dbReference type="NCBI Taxonomy" id="339359"/>
    <lineage>
        <taxon>Eukaryota</taxon>
        <taxon>Fungi</taxon>
        <taxon>Dikarya</taxon>
        <taxon>Ascomycota</taxon>
        <taxon>Pezizomycotina</taxon>
        <taxon>Sordariomycetes</taxon>
        <taxon>Lulworthiomycetidae</taxon>
        <taxon>Lulworthiales</taxon>
        <taxon>Lulworthiaceae</taxon>
        <taxon>Zalerion</taxon>
    </lineage>
</organism>